<feature type="transmembrane region" description="Helical" evidence="1">
    <location>
        <begin position="220"/>
        <end position="236"/>
    </location>
</feature>
<dbReference type="PATRIC" id="fig|317.175.peg.1120"/>
<keyword evidence="1" id="KW-0472">Membrane</keyword>
<feature type="transmembrane region" description="Helical" evidence="1">
    <location>
        <begin position="50"/>
        <end position="68"/>
    </location>
</feature>
<comment type="caution">
    <text evidence="2">The sequence shown here is derived from an EMBL/GenBank/DDBJ whole genome shotgun (WGS) entry which is preliminary data.</text>
</comment>
<feature type="transmembrane region" description="Helical" evidence="1">
    <location>
        <begin position="294"/>
        <end position="314"/>
    </location>
</feature>
<feature type="transmembrane region" description="Helical" evidence="1">
    <location>
        <begin position="80"/>
        <end position="102"/>
    </location>
</feature>
<organism evidence="2 3">
    <name type="scientific">Pseudomonas syringae</name>
    <dbReference type="NCBI Taxonomy" id="317"/>
    <lineage>
        <taxon>Bacteria</taxon>
        <taxon>Pseudomonadati</taxon>
        <taxon>Pseudomonadota</taxon>
        <taxon>Gammaproteobacteria</taxon>
        <taxon>Pseudomonadales</taxon>
        <taxon>Pseudomonadaceae</taxon>
        <taxon>Pseudomonas</taxon>
    </lineage>
</organism>
<accession>A0A085VNU3</accession>
<feature type="transmembrane region" description="Helical" evidence="1">
    <location>
        <begin position="167"/>
        <end position="184"/>
    </location>
</feature>
<dbReference type="EMBL" id="JPQU01000021">
    <property type="protein sequence ID" value="KFE57106.1"/>
    <property type="molecule type" value="Genomic_DNA"/>
</dbReference>
<sequence>MLRTLFSKGMEWLVSEREAAANVRGALLCLSVVIVLLCVVGVFFSDRYLPFIKLFPVAVTLFAAILSLRFLGRLVSWNKLINIFCMLIIVGYVSFGLLNVYVGARIYDGSQYDGAFQLFFPLKRMEAGEWPGRDFFYFHGQLIPLIIYPVFKLFGGDFFASQFSAKLFDLLLPAGYFAMFYWLGLRRDRLVISWLLLIGLLVTNRFAFGTQNPIEGVHVYAIRSIIPFLYIAFLSSRLANMSYCRDFPKRFFRSTLFVQVAVFVISFYLGSEQAFYLLLTMLFANAMVMRSRPLWVVISSAALVVMSIIFLMAVNELFFGSQKPLTYLLDISRNQTWFYGSYPNEFLHSPLDFSRPNSSTFKVSAKLVVSLLGIPFLWFVTWLCSRGADRRLFFFTLIGGLYGLLGLTSLFASYSGEQYADGAIKVILVSGIIFLVDAGFRRIDISSLREGRHTGVLYDVLSVAPWMLVVAVVGCVYSIFFVLNIPNNVRMLRIMNSAIFMSQPDLGVKIPFYPLSIEPDDRYHSSQFLALDYANGNAAARVIYPEFTFVSGYDEGVKNLYRIKLNEKIPASLAPGDYCLFGSVQRIIAEVDRSSGFIYFNQSTVSEKNGQYLKAIDCYRKGAESYLNFDSHRLVIEQNTYDGYFYDGIYRGSNLQLRVRDGEQEKLRVGDHLSLNGHTYAITAIYAGGVVTLDSSQHPFPFDFDHGASYSVVLHVNPDGAFSYNLDIADGETLITRVTFNDRVVLAEMKSRRQLWLVSNGQSASVVNVDAQQGVVDLRGRIEAKQLSYGMHFGDLDKSAFNTVGTITPVFQLMKGILSAKTVNQVPSASNIDFFFHAFDTALFNAYLKGVQDLDPEFISVPSGRYVNNFIWYDNWLVRSRWPVFEYIASSYDFAAHSKFESFWRKGEHYSTVTDWMSWPRNADTAEQDIVIPVETSRASDAGCETTAYVVEFDYSISGWQGSIPLIGSSNRHIALIDDFLGVPLTLNPNEHRVRFPVFPRDDQIRIKIKSIAPFGVRTALDITAIRYRKLSLPVARLAAVIGRSTSSVCP</sequence>
<feature type="transmembrane region" description="Helical" evidence="1">
    <location>
        <begin position="363"/>
        <end position="385"/>
    </location>
</feature>
<dbReference type="RefSeq" id="WP_032626761.1">
    <property type="nucleotide sequence ID" value="NZ_JPQU01000021.1"/>
</dbReference>
<feature type="transmembrane region" description="Helical" evidence="1">
    <location>
        <begin position="21"/>
        <end position="44"/>
    </location>
</feature>
<evidence type="ECO:0000313" key="2">
    <source>
        <dbReference type="EMBL" id="KFE57106.1"/>
    </source>
</evidence>
<feature type="transmembrane region" description="Helical" evidence="1">
    <location>
        <begin position="422"/>
        <end position="440"/>
    </location>
</feature>
<keyword evidence="1" id="KW-0812">Transmembrane</keyword>
<name>A0A085VNU3_PSESX</name>
<dbReference type="Proteomes" id="UP000028631">
    <property type="component" value="Unassembled WGS sequence"/>
</dbReference>
<dbReference type="AlphaFoldDB" id="A0A085VNU3"/>
<protein>
    <submittedName>
        <fullName evidence="2">Uncharacterized protein</fullName>
    </submittedName>
</protein>
<gene>
    <name evidence="2" type="ORF">IV01_05320</name>
</gene>
<keyword evidence="3" id="KW-1185">Reference proteome</keyword>
<feature type="transmembrane region" description="Helical" evidence="1">
    <location>
        <begin position="190"/>
        <end position="208"/>
    </location>
</feature>
<proteinExistence type="predicted"/>
<evidence type="ECO:0000256" key="1">
    <source>
        <dbReference type="SAM" id="Phobius"/>
    </source>
</evidence>
<feature type="transmembrane region" description="Helical" evidence="1">
    <location>
        <begin position="256"/>
        <end position="282"/>
    </location>
</feature>
<feature type="transmembrane region" description="Helical" evidence="1">
    <location>
        <begin position="460"/>
        <end position="483"/>
    </location>
</feature>
<feature type="transmembrane region" description="Helical" evidence="1">
    <location>
        <begin position="135"/>
        <end position="155"/>
    </location>
</feature>
<reference evidence="2 3" key="1">
    <citation type="submission" date="2014-07" db="EMBL/GenBank/DDBJ databases">
        <title>Draft Genome Sequences of Environmental Pseudomonas syringae strains.</title>
        <authorList>
            <person name="Baltrus D.A."/>
            <person name="Berge O."/>
            <person name="Morris C."/>
        </authorList>
    </citation>
    <scope>NUCLEOTIDE SEQUENCE [LARGE SCALE GENOMIC DNA]</scope>
    <source>
        <strain evidence="2 3">GAW0119</strain>
    </source>
</reference>
<keyword evidence="1" id="KW-1133">Transmembrane helix</keyword>
<feature type="transmembrane region" description="Helical" evidence="1">
    <location>
        <begin position="392"/>
        <end position="416"/>
    </location>
</feature>
<dbReference type="OrthoDB" id="6740035at2"/>
<evidence type="ECO:0000313" key="3">
    <source>
        <dbReference type="Proteomes" id="UP000028631"/>
    </source>
</evidence>